<evidence type="ECO:0000256" key="2">
    <source>
        <dbReference type="ARBA" id="ARBA00005695"/>
    </source>
</evidence>
<dbReference type="CDD" id="cd08497">
    <property type="entry name" value="MbnE-like"/>
    <property type="match status" value="1"/>
</dbReference>
<dbReference type="InterPro" id="IPR039424">
    <property type="entry name" value="SBP_5"/>
</dbReference>
<dbReference type="InterPro" id="IPR000914">
    <property type="entry name" value="SBP_5_dom"/>
</dbReference>
<dbReference type="GO" id="GO:0042884">
    <property type="term" value="P:microcin transport"/>
    <property type="evidence" value="ECO:0007669"/>
    <property type="project" value="TreeGrafter"/>
</dbReference>
<feature type="compositionally biased region" description="Basic and acidic residues" evidence="4">
    <location>
        <begin position="7"/>
        <end position="21"/>
    </location>
</feature>
<dbReference type="Pfam" id="PF00496">
    <property type="entry name" value="SBP_bac_5"/>
    <property type="match status" value="1"/>
</dbReference>
<dbReference type="GO" id="GO:0030288">
    <property type="term" value="C:outer membrane-bounded periplasmic space"/>
    <property type="evidence" value="ECO:0007669"/>
    <property type="project" value="TreeGrafter"/>
</dbReference>
<comment type="subcellular location">
    <subcellularLocation>
        <location evidence="1">Periplasm</location>
    </subcellularLocation>
</comment>
<organism evidence="6 7">
    <name type="scientific">Roseivivax sediminis</name>
    <dbReference type="NCBI Taxonomy" id="936889"/>
    <lineage>
        <taxon>Bacteria</taxon>
        <taxon>Pseudomonadati</taxon>
        <taxon>Pseudomonadota</taxon>
        <taxon>Alphaproteobacteria</taxon>
        <taxon>Rhodobacterales</taxon>
        <taxon>Roseobacteraceae</taxon>
        <taxon>Roseivivax</taxon>
    </lineage>
</organism>
<reference evidence="6 7" key="1">
    <citation type="submission" date="2016-10" db="EMBL/GenBank/DDBJ databases">
        <authorList>
            <person name="Varghese N."/>
            <person name="Submissions S."/>
        </authorList>
    </citation>
    <scope>NUCLEOTIDE SEQUENCE [LARGE SCALE GENOMIC DNA]</scope>
    <source>
        <strain evidence="7">YIM D21,KCTC 23444,ACCC 10710</strain>
    </source>
</reference>
<comment type="similarity">
    <text evidence="2">Belongs to the bacterial solute-binding protein 5 family.</text>
</comment>
<dbReference type="OrthoDB" id="9803988at2"/>
<keyword evidence="7" id="KW-1185">Reference proteome</keyword>
<evidence type="ECO:0000259" key="5">
    <source>
        <dbReference type="Pfam" id="PF00496"/>
    </source>
</evidence>
<dbReference type="Proteomes" id="UP000325289">
    <property type="component" value="Unassembled WGS sequence"/>
</dbReference>
<dbReference type="GO" id="GO:0043190">
    <property type="term" value="C:ATP-binding cassette (ABC) transporter complex"/>
    <property type="evidence" value="ECO:0007669"/>
    <property type="project" value="InterPro"/>
</dbReference>
<evidence type="ECO:0000256" key="3">
    <source>
        <dbReference type="ARBA" id="ARBA00022729"/>
    </source>
</evidence>
<evidence type="ECO:0000313" key="7">
    <source>
        <dbReference type="Proteomes" id="UP000325289"/>
    </source>
</evidence>
<dbReference type="GO" id="GO:0015833">
    <property type="term" value="P:peptide transport"/>
    <property type="evidence" value="ECO:0007669"/>
    <property type="project" value="TreeGrafter"/>
</dbReference>
<dbReference type="Gene3D" id="3.40.190.10">
    <property type="entry name" value="Periplasmic binding protein-like II"/>
    <property type="match status" value="1"/>
</dbReference>
<gene>
    <name evidence="6" type="ORF">SAMN04515678_11081</name>
</gene>
<name>A0A1I2AW17_9RHOB</name>
<feature type="compositionally biased region" description="Low complexity" evidence="4">
    <location>
        <begin position="82"/>
        <end position="94"/>
    </location>
</feature>
<dbReference type="RefSeq" id="WP_149756874.1">
    <property type="nucleotide sequence ID" value="NZ_FOMS01000010.1"/>
</dbReference>
<keyword evidence="3" id="KW-0732">Signal</keyword>
<feature type="region of interest" description="Disordered" evidence="4">
    <location>
        <begin position="1"/>
        <end position="34"/>
    </location>
</feature>
<evidence type="ECO:0000256" key="1">
    <source>
        <dbReference type="ARBA" id="ARBA00004418"/>
    </source>
</evidence>
<sequence>MNVTRGRSIDRTDTRLSPRRDAPRRRTAARAEASGGSSLRIARAGLTALALIFALAATQLPAQEADGTGATANGASEEAAPADDTSPARAAAPASGEAAATEVIEAHGYSYFGNLKYPADFDVLSYVNPDAPKGGELVIATTGTFDSMNPYARQGRAYIYSIYPYESLFATAYGGGESVPADDNEALYGLLAERVEYDEGKTYAIFHMRPEARFSDGTPVTAEDVVFTHNLFLEQGLPSFSSAVKQRIESAEVIDEHTVRFDFVEGISRRSLIDQVGGGPVFQKAWFEETGARLDESRMETPPGSGPYMIDEVVANRRIVLKRNPDYWGADLPINRGRHNYDTIRIEFFADTTAAFEAFKAGEVHYRDEASSRLWATGYDFPAVDRGDVIREEIPDGTPPTPIGFVFNLGVEKLQDKRVRQAIALAYNFEWTNESLQYGLYDQRASFAQDTDIMATGVPEGRELEILQSLGDLVPEEMLTEPAVMPHESDGSRLTDRRNLRQAARLLEEAGWTVGDDGVRRNEAGEPLTLAIPLPGNADPTVEAMHETFAENLSAMGIRPRVEKMDPSQYSLRTRERDYDMVYDSYRALTGAGTGLNQMYGSEAAEYSLFNPAGLASPLIDALIDVALDSESQEEEDAAMTALDRALRFEFFQIPMHYSAVHRVAYYRHMKHPDDMPPYAIGVSDFWWIDQDEAQAMRENGVLR</sequence>
<dbReference type="EMBL" id="FOMS01000010">
    <property type="protein sequence ID" value="SFE47927.1"/>
    <property type="molecule type" value="Genomic_DNA"/>
</dbReference>
<protein>
    <submittedName>
        <fullName evidence="6">Microcin C transport system substrate-binding protein</fullName>
    </submittedName>
</protein>
<evidence type="ECO:0000313" key="6">
    <source>
        <dbReference type="EMBL" id="SFE47927.1"/>
    </source>
</evidence>
<dbReference type="SUPFAM" id="SSF53850">
    <property type="entry name" value="Periplasmic binding protein-like II"/>
    <property type="match status" value="1"/>
</dbReference>
<feature type="domain" description="Solute-binding protein family 5" evidence="5">
    <location>
        <begin position="187"/>
        <end position="588"/>
    </location>
</feature>
<evidence type="ECO:0000256" key="4">
    <source>
        <dbReference type="SAM" id="MobiDB-lite"/>
    </source>
</evidence>
<dbReference type="Gene3D" id="3.10.105.10">
    <property type="entry name" value="Dipeptide-binding Protein, Domain 3"/>
    <property type="match status" value="1"/>
</dbReference>
<dbReference type="AlphaFoldDB" id="A0A1I2AW17"/>
<dbReference type="PANTHER" id="PTHR30290:SF64">
    <property type="entry name" value="ABC TRANSPORTER PERIPLASMIC BINDING PROTEIN"/>
    <property type="match status" value="1"/>
</dbReference>
<feature type="region of interest" description="Disordered" evidence="4">
    <location>
        <begin position="66"/>
        <end position="94"/>
    </location>
</feature>
<dbReference type="InterPro" id="IPR030678">
    <property type="entry name" value="Peptide/Ni-bd"/>
</dbReference>
<dbReference type="PIRSF" id="PIRSF002741">
    <property type="entry name" value="MppA"/>
    <property type="match status" value="1"/>
</dbReference>
<accession>A0A1I2AW17</accession>
<dbReference type="PANTHER" id="PTHR30290">
    <property type="entry name" value="PERIPLASMIC BINDING COMPONENT OF ABC TRANSPORTER"/>
    <property type="match status" value="1"/>
</dbReference>
<proteinExistence type="inferred from homology"/>
<dbReference type="GO" id="GO:1904680">
    <property type="term" value="F:peptide transmembrane transporter activity"/>
    <property type="evidence" value="ECO:0007669"/>
    <property type="project" value="TreeGrafter"/>
</dbReference>